<evidence type="ECO:0000313" key="1">
    <source>
        <dbReference type="EMBL" id="QNL44677.1"/>
    </source>
</evidence>
<dbReference type="Proteomes" id="UP000515960">
    <property type="component" value="Chromosome"/>
</dbReference>
<dbReference type="RefSeq" id="WP_187333263.1">
    <property type="nucleotide sequence ID" value="NZ_CP060490.1"/>
</dbReference>
<dbReference type="AlphaFoldDB" id="A0A7G9B546"/>
<proteinExistence type="predicted"/>
<protein>
    <recommendedName>
        <fullName evidence="3">HAD family hydrolase</fullName>
    </recommendedName>
</protein>
<dbReference type="EMBL" id="CP060490">
    <property type="protein sequence ID" value="QNL44677.1"/>
    <property type="molecule type" value="Genomic_DNA"/>
</dbReference>
<reference evidence="1 2" key="1">
    <citation type="submission" date="2020-08" db="EMBL/GenBank/DDBJ databases">
        <authorList>
            <person name="Liu C."/>
            <person name="Sun Q."/>
        </authorList>
    </citation>
    <scope>NUCLEOTIDE SEQUENCE [LARGE SCALE GENOMIC DNA]</scope>
    <source>
        <strain evidence="1 2">NSJ-62</strain>
    </source>
</reference>
<keyword evidence="2" id="KW-1185">Reference proteome</keyword>
<dbReference type="InterPro" id="IPR036412">
    <property type="entry name" value="HAD-like_sf"/>
</dbReference>
<accession>A0A7G9B546</accession>
<evidence type="ECO:0000313" key="2">
    <source>
        <dbReference type="Proteomes" id="UP000515960"/>
    </source>
</evidence>
<dbReference type="InterPro" id="IPR023214">
    <property type="entry name" value="HAD_sf"/>
</dbReference>
<dbReference type="Gene3D" id="3.40.50.1000">
    <property type="entry name" value="HAD superfamily/HAD-like"/>
    <property type="match status" value="1"/>
</dbReference>
<organism evidence="1 2">
    <name type="scientific">Oscillibacter hominis</name>
    <dbReference type="NCBI Taxonomy" id="2763056"/>
    <lineage>
        <taxon>Bacteria</taxon>
        <taxon>Bacillati</taxon>
        <taxon>Bacillota</taxon>
        <taxon>Clostridia</taxon>
        <taxon>Eubacteriales</taxon>
        <taxon>Oscillospiraceae</taxon>
        <taxon>Oscillibacter</taxon>
    </lineage>
</organism>
<name>A0A7G9B546_9FIRM</name>
<dbReference type="KEGG" id="ohi:H8790_01070"/>
<evidence type="ECO:0008006" key="3">
    <source>
        <dbReference type="Google" id="ProtNLM"/>
    </source>
</evidence>
<dbReference type="SUPFAM" id="SSF56784">
    <property type="entry name" value="HAD-like"/>
    <property type="match status" value="1"/>
</dbReference>
<gene>
    <name evidence="1" type="ORF">H8790_01070</name>
</gene>
<sequence>MRMQGAIFDWNSTFLDETGVLRPEVRAFLTLMKLEDVWMYLITAQRLETVRRLDELDLTDYFRGIVAADEAEGDSGELCWKAARRMKLPKSMLAVFSGDPEVLRSAKAAKFRTVGILGRAAEEEVRSAADEVMEDFSSMVER</sequence>